<evidence type="ECO:0000256" key="17">
    <source>
        <dbReference type="ARBA" id="ARBA00044903"/>
    </source>
</evidence>
<evidence type="ECO:0000256" key="18">
    <source>
        <dbReference type="ARBA" id="ARBA00044912"/>
    </source>
</evidence>
<evidence type="ECO:0000256" key="6">
    <source>
        <dbReference type="ARBA" id="ARBA00023136"/>
    </source>
</evidence>
<keyword evidence="7" id="KW-0458">Lysosome</keyword>
<dbReference type="EMBL" id="KZ559522">
    <property type="protein sequence ID" value="PLN83017.1"/>
    <property type="molecule type" value="Genomic_DNA"/>
</dbReference>
<evidence type="ECO:0000256" key="3">
    <source>
        <dbReference type="ARBA" id="ARBA00022448"/>
    </source>
</evidence>
<comment type="catalytic activity">
    <reaction evidence="17">
        <text>L-arginyl-glycine(out) = L-arginyl-glycine(in)</text>
        <dbReference type="Rhea" id="RHEA:79391"/>
        <dbReference type="ChEBI" id="CHEBI:229955"/>
    </reaction>
</comment>
<evidence type="ECO:0000256" key="23">
    <source>
        <dbReference type="ARBA" id="ARBA00045709"/>
    </source>
</evidence>
<feature type="transmembrane region" description="Helical" evidence="26">
    <location>
        <begin position="9"/>
        <end position="27"/>
    </location>
</feature>
<accession>A0A2J5HZU3</accession>
<feature type="transmembrane region" description="Helical" evidence="26">
    <location>
        <begin position="266"/>
        <end position="288"/>
    </location>
</feature>
<evidence type="ECO:0000313" key="28">
    <source>
        <dbReference type="Proteomes" id="UP000235023"/>
    </source>
</evidence>
<comment type="catalytic activity">
    <reaction evidence="19">
        <text>L-alanyl-L-lysine(out) = L-alanyl-L-lysine(in)</text>
        <dbReference type="Rhea" id="RHEA:79415"/>
        <dbReference type="ChEBI" id="CHEBI:192470"/>
    </reaction>
</comment>
<evidence type="ECO:0000256" key="26">
    <source>
        <dbReference type="SAM" id="Phobius"/>
    </source>
</evidence>
<feature type="transmembrane region" description="Helical" evidence="26">
    <location>
        <begin position="228"/>
        <end position="246"/>
    </location>
</feature>
<feature type="transmembrane region" description="Helical" evidence="26">
    <location>
        <begin position="323"/>
        <end position="349"/>
    </location>
</feature>
<comment type="catalytic activity">
    <reaction evidence="9">
        <text>L-histidyl-glycine(out) = L-histidyl-glycine(in)</text>
        <dbReference type="Rhea" id="RHEA:79395"/>
        <dbReference type="ChEBI" id="CHEBI:229957"/>
    </reaction>
</comment>
<name>A0A2J5HZU3_9EURO</name>
<organism evidence="27 28">
    <name type="scientific">Aspergillus taichungensis</name>
    <dbReference type="NCBI Taxonomy" id="482145"/>
    <lineage>
        <taxon>Eukaryota</taxon>
        <taxon>Fungi</taxon>
        <taxon>Dikarya</taxon>
        <taxon>Ascomycota</taxon>
        <taxon>Pezizomycotina</taxon>
        <taxon>Eurotiomycetes</taxon>
        <taxon>Eurotiomycetidae</taxon>
        <taxon>Eurotiales</taxon>
        <taxon>Aspergillaceae</taxon>
        <taxon>Aspergillus</taxon>
        <taxon>Aspergillus subgen. Circumdati</taxon>
    </lineage>
</organism>
<feature type="transmembrane region" description="Helical" evidence="26">
    <location>
        <begin position="300"/>
        <end position="317"/>
    </location>
</feature>
<evidence type="ECO:0000313" key="27">
    <source>
        <dbReference type="EMBL" id="PLN83017.1"/>
    </source>
</evidence>
<comment type="catalytic activity">
    <reaction evidence="15">
        <text>L-arginyl-L-alpha-amino acid(out) = L-arginyl-L-alpha-amino acid(in)</text>
        <dbReference type="Rhea" id="RHEA:79371"/>
        <dbReference type="ChEBI" id="CHEBI:84315"/>
    </reaction>
</comment>
<feature type="transmembrane region" description="Helical" evidence="26">
    <location>
        <begin position="167"/>
        <end position="189"/>
    </location>
</feature>
<evidence type="ECO:0000256" key="1">
    <source>
        <dbReference type="ARBA" id="ARBA00004155"/>
    </source>
</evidence>
<reference evidence="28" key="1">
    <citation type="submission" date="2017-12" db="EMBL/GenBank/DDBJ databases">
        <authorList>
            <consortium name="DOE Joint Genome Institute"/>
            <person name="Mondo S.J."/>
            <person name="Kjaerbolling I."/>
            <person name="Vesth T.C."/>
            <person name="Frisvad J.C."/>
            <person name="Nybo J.L."/>
            <person name="Theobald S."/>
            <person name="Kuo A."/>
            <person name="Bowyer P."/>
            <person name="Matsuda Y."/>
            <person name="Lyhne E.K."/>
            <person name="Kogle M.E."/>
            <person name="Clum A."/>
            <person name="Lipzen A."/>
            <person name="Salamov A."/>
            <person name="Ngan C.Y."/>
            <person name="Daum C."/>
            <person name="Chiniquy J."/>
            <person name="Barry K."/>
            <person name="LaButti K."/>
            <person name="Haridas S."/>
            <person name="Simmons B.A."/>
            <person name="Magnuson J.K."/>
            <person name="Mortensen U.H."/>
            <person name="Larsen T.O."/>
            <person name="Grigoriev I.V."/>
            <person name="Baker S.E."/>
            <person name="Andersen M.R."/>
            <person name="Nordberg H.P."/>
            <person name="Cantor M.N."/>
            <person name="Hua S.X."/>
        </authorList>
    </citation>
    <scope>NUCLEOTIDE SEQUENCE [LARGE SCALE GENOMIC DNA]</scope>
    <source>
        <strain evidence="28">IBT 19404</strain>
    </source>
</reference>
<dbReference type="PANTHER" id="PTHR23512">
    <property type="entry name" value="MAJOR FACILITATOR SUPERFAMILY DOMAIN-CONTAINING PROTEIN 1"/>
    <property type="match status" value="1"/>
</dbReference>
<evidence type="ECO:0000256" key="21">
    <source>
        <dbReference type="ARBA" id="ARBA00044985"/>
    </source>
</evidence>
<feature type="region of interest" description="Disordered" evidence="25">
    <location>
        <begin position="376"/>
        <end position="401"/>
    </location>
</feature>
<keyword evidence="6 26" id="KW-0472">Membrane</keyword>
<evidence type="ECO:0000256" key="22">
    <source>
        <dbReference type="ARBA" id="ARBA00045018"/>
    </source>
</evidence>
<evidence type="ECO:0000256" key="15">
    <source>
        <dbReference type="ARBA" id="ARBA00044899"/>
    </source>
</evidence>
<sequence length="462" mass="49025">MKVPVGLKPWWILLAVSSLQWGTYFVYDLPATLSVPLQLHLGLSASQFAYLVSALYAAYCIPNTISPFFSGFAVHRYGERSILLATAVSIISGQLIFCLAIQTGVWSVMILGRTLVGLGGEISTVLATNIATRWFRDGQISLALALMTGTWQLGTVTNSILTPRLVQAYGVLCANWIGSALSMGILVLATCQLLTSNAAAGPHVPEKLLATDIQAQVETPSIRQFPRVYWQIVVVAMLGYGATNTFPNSAQRFLASRFYQGDQSAAGSVMGIPHIISCLFLPLFGFLLDHPHWIGNPPSALLLANVLLALVHLSFLSSLSSPVLPLCLLGLALALYSAALWSGLARCVLQADHITPRPQKTHPHSPLPDDPSAPYDSAYGTFTPPHDTGEDTNANKPTPTGEGGVTALGYGIVTSVLNTSTAVVSLLLGLVENAAGFDGLEVVFVGLALAGAVACVSLGRMW</sequence>
<evidence type="ECO:0000256" key="7">
    <source>
        <dbReference type="ARBA" id="ARBA00023228"/>
    </source>
</evidence>
<dbReference type="GO" id="GO:0022857">
    <property type="term" value="F:transmembrane transporter activity"/>
    <property type="evidence" value="ECO:0007669"/>
    <property type="project" value="InterPro"/>
</dbReference>
<dbReference type="Proteomes" id="UP000235023">
    <property type="component" value="Unassembled WGS sequence"/>
</dbReference>
<dbReference type="InterPro" id="IPR011701">
    <property type="entry name" value="MFS"/>
</dbReference>
<feature type="transmembrane region" description="Helical" evidence="26">
    <location>
        <begin position="442"/>
        <end position="459"/>
    </location>
</feature>
<comment type="catalytic activity">
    <reaction evidence="18">
        <text>L-histidyl-L-alpha-amino acid(out) = L-histidyl-L-alpha-amino acid(in)</text>
        <dbReference type="Rhea" id="RHEA:79379"/>
        <dbReference type="ChEBI" id="CHEBI:229964"/>
    </reaction>
</comment>
<evidence type="ECO:0000256" key="11">
    <source>
        <dbReference type="ARBA" id="ARBA00044884"/>
    </source>
</evidence>
<comment type="catalytic activity">
    <reaction evidence="20">
        <text>L-lysyl-glycine(out) = L-lysyl-glycine(in)</text>
        <dbReference type="Rhea" id="RHEA:79407"/>
        <dbReference type="ChEBI" id="CHEBI:191202"/>
    </reaction>
</comment>
<evidence type="ECO:0000256" key="2">
    <source>
        <dbReference type="ARBA" id="ARBA00008335"/>
    </source>
</evidence>
<evidence type="ECO:0000256" key="10">
    <source>
        <dbReference type="ARBA" id="ARBA00044881"/>
    </source>
</evidence>
<evidence type="ECO:0000256" key="19">
    <source>
        <dbReference type="ARBA" id="ARBA00044919"/>
    </source>
</evidence>
<comment type="catalytic activity">
    <reaction evidence="12">
        <text>L-lysyl-L-alpha-amino acid(out) = L-lysyl-L-alpha-amino acid(in)</text>
        <dbReference type="Rhea" id="RHEA:79387"/>
        <dbReference type="ChEBI" id="CHEBI:229965"/>
    </reaction>
</comment>
<feature type="transmembrane region" description="Helical" evidence="26">
    <location>
        <begin position="140"/>
        <end position="161"/>
    </location>
</feature>
<evidence type="ECO:0000256" key="5">
    <source>
        <dbReference type="ARBA" id="ARBA00022989"/>
    </source>
</evidence>
<evidence type="ECO:0000256" key="12">
    <source>
        <dbReference type="ARBA" id="ARBA00044891"/>
    </source>
</evidence>
<evidence type="ECO:0000256" key="8">
    <source>
        <dbReference type="ARBA" id="ARBA00044876"/>
    </source>
</evidence>
<evidence type="ECO:0000256" key="25">
    <source>
        <dbReference type="SAM" id="MobiDB-lite"/>
    </source>
</evidence>
<dbReference type="Pfam" id="PF07690">
    <property type="entry name" value="MFS_1"/>
    <property type="match status" value="1"/>
</dbReference>
<dbReference type="OrthoDB" id="424834at2759"/>
<evidence type="ECO:0000256" key="24">
    <source>
        <dbReference type="ARBA" id="ARBA00046376"/>
    </source>
</evidence>
<comment type="catalytic activity">
    <reaction evidence="16">
        <text>L-lysyl-L-lysine(out) = L-lysyl-L-lysine(in)</text>
        <dbReference type="Rhea" id="RHEA:79403"/>
        <dbReference type="ChEBI" id="CHEBI:229956"/>
    </reaction>
</comment>
<evidence type="ECO:0000256" key="14">
    <source>
        <dbReference type="ARBA" id="ARBA00044898"/>
    </source>
</evidence>
<feature type="transmembrane region" description="Helical" evidence="26">
    <location>
        <begin position="407"/>
        <end position="430"/>
    </location>
</feature>
<evidence type="ECO:0000256" key="16">
    <source>
        <dbReference type="ARBA" id="ARBA00044900"/>
    </source>
</evidence>
<evidence type="ECO:0000256" key="13">
    <source>
        <dbReference type="ARBA" id="ARBA00044893"/>
    </source>
</evidence>
<evidence type="ECO:0000256" key="20">
    <source>
        <dbReference type="ARBA" id="ARBA00044924"/>
    </source>
</evidence>
<dbReference type="SUPFAM" id="SSF103473">
    <property type="entry name" value="MFS general substrate transporter"/>
    <property type="match status" value="1"/>
</dbReference>
<comment type="catalytic activity">
    <reaction evidence="8">
        <text>L-lysyl-L-alanine(out) = L-lysyl-L-alanine(in)</text>
        <dbReference type="Rhea" id="RHEA:79399"/>
        <dbReference type="ChEBI" id="CHEBI:229954"/>
    </reaction>
</comment>
<gene>
    <name evidence="27" type="ORF">BDW42DRAFT_70385</name>
</gene>
<comment type="function">
    <text evidence="23">Lysosomal dipeptide uniporter that selectively exports lysine, arginine or histidine-containing dipeptides with a net positive charge from the lysosome lumen into the cytosol. Could play a role in a specific type of protein O-glycosylation indirectly regulating macrophages migration and tissue invasion. Also essential for liver homeostasis.</text>
</comment>
<dbReference type="InterPro" id="IPR052187">
    <property type="entry name" value="MFSD1"/>
</dbReference>
<dbReference type="PANTHER" id="PTHR23512:SF3">
    <property type="entry name" value="MAJOR FACILITATOR SUPERFAMILY DOMAIN-CONTAINING PROTEIN 1"/>
    <property type="match status" value="1"/>
</dbReference>
<proteinExistence type="inferred from homology"/>
<feature type="transmembrane region" description="Helical" evidence="26">
    <location>
        <begin position="39"/>
        <end position="61"/>
    </location>
</feature>
<keyword evidence="3" id="KW-0813">Transport</keyword>
<dbReference type="Gene3D" id="1.20.1250.20">
    <property type="entry name" value="MFS general substrate transporter like domains"/>
    <property type="match status" value="1"/>
</dbReference>
<comment type="catalytic activity">
    <reaction evidence="13">
        <text>L-alpha-aminoacyl-L-lysine(out) = L-alpha-aminoacyl-L-lysine(in)</text>
        <dbReference type="Rhea" id="RHEA:79383"/>
        <dbReference type="ChEBI" id="CHEBI:229966"/>
    </reaction>
</comment>
<dbReference type="AlphaFoldDB" id="A0A2J5HZU3"/>
<feature type="transmembrane region" description="Helical" evidence="26">
    <location>
        <begin position="82"/>
        <end position="102"/>
    </location>
</feature>
<protein>
    <recommendedName>
        <fullName evidence="21">Lysosomal dipeptide transporter MFSD1</fullName>
    </recommendedName>
    <alternativeName>
        <fullName evidence="22">Major facilitator superfamily domain-containing protein 1</fullName>
    </alternativeName>
</protein>
<keyword evidence="28" id="KW-1185">Reference proteome</keyword>
<feature type="transmembrane region" description="Helical" evidence="26">
    <location>
        <begin position="108"/>
        <end position="128"/>
    </location>
</feature>
<comment type="subunit">
    <text evidence="24">Homodimer. Interacts with lysosomal protein GLMP (via lumenal domain); the interaction starts while both proteins are still in the endoplasmic reticulum and is required for stabilization of MFSD1 in lysosomes but has no direct effect on its targeting to lysosomes or transporter activity.</text>
</comment>
<keyword evidence="4 26" id="KW-0812">Transmembrane</keyword>
<comment type="subcellular location">
    <subcellularLocation>
        <location evidence="1">Lysosome membrane</location>
        <topology evidence="1">Multi-pass membrane protein</topology>
    </subcellularLocation>
</comment>
<comment type="catalytic activity">
    <reaction evidence="14">
        <text>L-aspartyl-L-lysine(out) = L-aspartyl-L-lysine(in)</text>
        <dbReference type="Rhea" id="RHEA:79411"/>
        <dbReference type="ChEBI" id="CHEBI:229953"/>
    </reaction>
</comment>
<keyword evidence="5 26" id="KW-1133">Transmembrane helix</keyword>
<comment type="catalytic activity">
    <reaction evidence="10">
        <text>L-alpha-aminoacyl-L-arginine(out) = L-alpha-aminoacyl-L-arginine(in)</text>
        <dbReference type="Rhea" id="RHEA:79367"/>
        <dbReference type="ChEBI" id="CHEBI:229968"/>
    </reaction>
</comment>
<evidence type="ECO:0000256" key="9">
    <source>
        <dbReference type="ARBA" id="ARBA00044878"/>
    </source>
</evidence>
<comment type="similarity">
    <text evidence="2">Belongs to the major facilitator superfamily.</text>
</comment>
<comment type="catalytic activity">
    <reaction evidence="11">
        <text>L-alpha-aminoacyl-L-histidine(out) = L-alpha-aminoacyl-L-histidine(in)</text>
        <dbReference type="Rhea" id="RHEA:79375"/>
        <dbReference type="ChEBI" id="CHEBI:229967"/>
    </reaction>
</comment>
<dbReference type="InterPro" id="IPR036259">
    <property type="entry name" value="MFS_trans_sf"/>
</dbReference>
<evidence type="ECO:0000256" key="4">
    <source>
        <dbReference type="ARBA" id="ARBA00022692"/>
    </source>
</evidence>